<evidence type="ECO:0000313" key="4">
    <source>
        <dbReference type="Proteomes" id="UP000646827"/>
    </source>
</evidence>
<comment type="caution">
    <text evidence="3">The sequence shown here is derived from an EMBL/GenBank/DDBJ whole genome shotgun (WGS) entry which is preliminary data.</text>
</comment>
<keyword evidence="2" id="KW-1133">Transmembrane helix</keyword>
<protein>
    <recommendedName>
        <fullName evidence="5">Tc1-like transposase DDE domain-containing protein</fullName>
    </recommendedName>
</protein>
<dbReference type="EMBL" id="JAEPRB010000205">
    <property type="protein sequence ID" value="KAG2218898.1"/>
    <property type="molecule type" value="Genomic_DNA"/>
</dbReference>
<accession>A0A8H7RYI1</accession>
<sequence>MDTTKKKQKTTTDKNAHPENNDDDDDERDAGNVSSINSTMEKKVGCPFWDGYRDILKSAEMDLEIINSATTTAIINNNHNNNQSIGRLVEQRRYKCTYGAPYSPFLNSIEQLWSKVKLNKYGTWSALLSLILNVINMIGVQRSKLSENNLLILKIIEAVKRVAEDDCVG</sequence>
<feature type="region of interest" description="Disordered" evidence="1">
    <location>
        <begin position="1"/>
        <end position="36"/>
    </location>
</feature>
<evidence type="ECO:0000313" key="3">
    <source>
        <dbReference type="EMBL" id="KAG2218898.1"/>
    </source>
</evidence>
<gene>
    <name evidence="3" type="ORF">INT45_007625</name>
</gene>
<evidence type="ECO:0008006" key="5">
    <source>
        <dbReference type="Google" id="ProtNLM"/>
    </source>
</evidence>
<dbReference type="AlphaFoldDB" id="A0A8H7RYI1"/>
<evidence type="ECO:0000256" key="1">
    <source>
        <dbReference type="SAM" id="MobiDB-lite"/>
    </source>
</evidence>
<feature type="transmembrane region" description="Helical" evidence="2">
    <location>
        <begin position="121"/>
        <end position="140"/>
    </location>
</feature>
<dbReference type="OrthoDB" id="2428500at2759"/>
<keyword evidence="2" id="KW-0472">Membrane</keyword>
<evidence type="ECO:0000256" key="2">
    <source>
        <dbReference type="SAM" id="Phobius"/>
    </source>
</evidence>
<name>A0A8H7RYI1_9FUNG</name>
<organism evidence="3 4">
    <name type="scientific">Circinella minor</name>
    <dbReference type="NCBI Taxonomy" id="1195481"/>
    <lineage>
        <taxon>Eukaryota</taxon>
        <taxon>Fungi</taxon>
        <taxon>Fungi incertae sedis</taxon>
        <taxon>Mucoromycota</taxon>
        <taxon>Mucoromycotina</taxon>
        <taxon>Mucoromycetes</taxon>
        <taxon>Mucorales</taxon>
        <taxon>Lichtheimiaceae</taxon>
        <taxon>Circinella</taxon>
    </lineage>
</organism>
<keyword evidence="4" id="KW-1185">Reference proteome</keyword>
<reference evidence="3 4" key="1">
    <citation type="submission" date="2020-12" db="EMBL/GenBank/DDBJ databases">
        <title>Metabolic potential, ecology and presence of endohyphal bacteria is reflected in genomic diversity of Mucoromycotina.</title>
        <authorList>
            <person name="Muszewska A."/>
            <person name="Okrasinska A."/>
            <person name="Steczkiewicz K."/>
            <person name="Drgas O."/>
            <person name="Orlowska M."/>
            <person name="Perlinska-Lenart U."/>
            <person name="Aleksandrzak-Piekarczyk T."/>
            <person name="Szatraj K."/>
            <person name="Zielenkiewicz U."/>
            <person name="Pilsyk S."/>
            <person name="Malc E."/>
            <person name="Mieczkowski P."/>
            <person name="Kruszewska J.S."/>
            <person name="Biernat P."/>
            <person name="Pawlowska J."/>
        </authorList>
    </citation>
    <scope>NUCLEOTIDE SEQUENCE [LARGE SCALE GENOMIC DNA]</scope>
    <source>
        <strain evidence="3 4">CBS 142.35</strain>
    </source>
</reference>
<dbReference type="Proteomes" id="UP000646827">
    <property type="component" value="Unassembled WGS sequence"/>
</dbReference>
<keyword evidence="2" id="KW-0812">Transmembrane</keyword>
<proteinExistence type="predicted"/>
<feature type="compositionally biased region" description="Basic and acidic residues" evidence="1">
    <location>
        <begin position="10"/>
        <end position="20"/>
    </location>
</feature>